<dbReference type="Proteomes" id="UP000662857">
    <property type="component" value="Chromosome"/>
</dbReference>
<dbReference type="Gene3D" id="3.40.50.880">
    <property type="match status" value="1"/>
</dbReference>
<dbReference type="KEGG" id="nhy:JQS43_09265"/>
<accession>A0A895YF09</accession>
<dbReference type="InterPro" id="IPR029062">
    <property type="entry name" value="Class_I_gatase-like"/>
</dbReference>
<proteinExistence type="predicted"/>
<dbReference type="PANTHER" id="PTHR42695:SF5">
    <property type="entry name" value="GLUTAMINE AMIDOTRANSFERASE YLR126C-RELATED"/>
    <property type="match status" value="1"/>
</dbReference>
<protein>
    <submittedName>
        <fullName evidence="2">Gamma-glutamyl-gamma-aminobutyrate hydrolase family protein</fullName>
    </submittedName>
</protein>
<dbReference type="InterPro" id="IPR044992">
    <property type="entry name" value="ChyE-like"/>
</dbReference>
<keyword evidence="3" id="KW-1185">Reference proteome</keyword>
<reference evidence="2" key="1">
    <citation type="submission" date="2021-02" db="EMBL/GenBank/DDBJ databases">
        <title>Natrosporangium hydrolyticum gen. nov., sp. nov, a haloalkaliphilic actinobacterium from a soda solonchak soil.</title>
        <authorList>
            <person name="Sorokin D.Y."/>
            <person name="Khijniak T.V."/>
            <person name="Zakharycheva A.P."/>
            <person name="Boueva O.V."/>
            <person name="Ariskina E.V."/>
            <person name="Hahnke R.L."/>
            <person name="Bunk B."/>
            <person name="Sproer C."/>
            <person name="Schumann P."/>
            <person name="Evtushenko L.I."/>
            <person name="Kublanov I.V."/>
        </authorList>
    </citation>
    <scope>NUCLEOTIDE SEQUENCE</scope>
    <source>
        <strain evidence="2">DSM 106523</strain>
    </source>
</reference>
<evidence type="ECO:0000313" key="2">
    <source>
        <dbReference type="EMBL" id="QSB16444.1"/>
    </source>
</evidence>
<dbReference type="RefSeq" id="WP_239678660.1">
    <property type="nucleotide sequence ID" value="NZ_CP070499.1"/>
</dbReference>
<gene>
    <name evidence="2" type="ORF">JQS43_09265</name>
</gene>
<dbReference type="GO" id="GO:0016787">
    <property type="term" value="F:hydrolase activity"/>
    <property type="evidence" value="ECO:0007669"/>
    <property type="project" value="UniProtKB-KW"/>
</dbReference>
<dbReference type="EMBL" id="CP070499">
    <property type="protein sequence ID" value="QSB16444.1"/>
    <property type="molecule type" value="Genomic_DNA"/>
</dbReference>
<sequence>MAENPQPPAEVLVVELDVATDLRRLGDWLTGAGLRLQRVKPAAGEPLPADPTEYAGMVVFGRQHPDAPPWPAGAESLLRKAVRYRVPTLAIGRGAQLLALAHGGAVAPASSAQAGAALAARRDAADSDVLFERVPFTPDVVQWLRDEISELPAGAVLLAASVHHPHQAFRIGSAAWGLQFHIEPDPGQLAEWAVADPELLLAAGVDPDVLVAGVAAVGDDLAEVWQPVAARFAAVVRGELVTAPPDLPLLGQ</sequence>
<feature type="domain" description="Glutamine amidotransferase" evidence="1">
    <location>
        <begin position="73"/>
        <end position="186"/>
    </location>
</feature>
<dbReference type="SUPFAM" id="SSF52317">
    <property type="entry name" value="Class I glutamine amidotransferase-like"/>
    <property type="match status" value="1"/>
</dbReference>
<evidence type="ECO:0000313" key="3">
    <source>
        <dbReference type="Proteomes" id="UP000662857"/>
    </source>
</evidence>
<dbReference type="AlphaFoldDB" id="A0A895YF09"/>
<dbReference type="GO" id="GO:0005829">
    <property type="term" value="C:cytosol"/>
    <property type="evidence" value="ECO:0007669"/>
    <property type="project" value="TreeGrafter"/>
</dbReference>
<dbReference type="Pfam" id="PF00117">
    <property type="entry name" value="GATase"/>
    <property type="match status" value="1"/>
</dbReference>
<keyword evidence="2" id="KW-0378">Hydrolase</keyword>
<name>A0A895YF09_9ACTN</name>
<evidence type="ECO:0000259" key="1">
    <source>
        <dbReference type="Pfam" id="PF00117"/>
    </source>
</evidence>
<dbReference type="InterPro" id="IPR017926">
    <property type="entry name" value="GATASE"/>
</dbReference>
<dbReference type="PANTHER" id="PTHR42695">
    <property type="entry name" value="GLUTAMINE AMIDOTRANSFERASE YLR126C-RELATED"/>
    <property type="match status" value="1"/>
</dbReference>
<organism evidence="2 3">
    <name type="scientific">Natronosporangium hydrolyticum</name>
    <dbReference type="NCBI Taxonomy" id="2811111"/>
    <lineage>
        <taxon>Bacteria</taxon>
        <taxon>Bacillati</taxon>
        <taxon>Actinomycetota</taxon>
        <taxon>Actinomycetes</taxon>
        <taxon>Micromonosporales</taxon>
        <taxon>Micromonosporaceae</taxon>
        <taxon>Natronosporangium</taxon>
    </lineage>
</organism>